<dbReference type="Proteomes" id="UP000530452">
    <property type="component" value="Unassembled WGS sequence"/>
</dbReference>
<evidence type="ECO:0000313" key="107">
    <source>
        <dbReference type="Proteomes" id="UP000841146"/>
    </source>
</evidence>
<dbReference type="Proteomes" id="UP000336166">
    <property type="component" value="Unassembled WGS sequence"/>
</dbReference>
<evidence type="ECO:0000313" key="33">
    <source>
        <dbReference type="EMBL" id="EAH4372061.1"/>
    </source>
</evidence>
<dbReference type="Proteomes" id="UP000272537">
    <property type="component" value="Unassembled WGS sequence"/>
</dbReference>
<dbReference type="Proteomes" id="UP000467347">
    <property type="component" value="Unassembled WGS sequence"/>
</dbReference>
<dbReference type="Gene3D" id="2.40.50.180">
    <property type="entry name" value="CheA-289, Domain 4"/>
    <property type="match status" value="1"/>
</dbReference>
<evidence type="ECO:0000313" key="8">
    <source>
        <dbReference type="EMBL" id="EAC9040294.1"/>
    </source>
</evidence>
<evidence type="ECO:0000313" key="105">
    <source>
        <dbReference type="Proteomes" id="UP000566721"/>
    </source>
</evidence>
<dbReference type="EMBL" id="AANDSR010000001">
    <property type="protein sequence ID" value="EDN9835539.1"/>
    <property type="molecule type" value="Genomic_DNA"/>
</dbReference>
<dbReference type="EMBL" id="AAAKQF010000005">
    <property type="protein sequence ID" value="EAC9040294.1"/>
    <property type="molecule type" value="Genomic_DNA"/>
</dbReference>
<dbReference type="EMBL" id="AABBZO010000002">
    <property type="protein sequence ID" value="EAG4461269.1"/>
    <property type="molecule type" value="Genomic_DNA"/>
</dbReference>
<evidence type="ECO:0000313" key="93">
    <source>
        <dbReference type="Proteomes" id="UP000525850"/>
    </source>
</evidence>
<evidence type="ECO:0000313" key="44">
    <source>
        <dbReference type="EMBL" id="EDO0985606.1"/>
    </source>
</evidence>
<dbReference type="Proteomes" id="UP000524387">
    <property type="component" value="Unassembled WGS sequence"/>
</dbReference>
<evidence type="ECO:0000313" key="37">
    <source>
        <dbReference type="EMBL" id="ECB9514988.1"/>
    </source>
</evidence>
<dbReference type="InterPro" id="IPR011006">
    <property type="entry name" value="CheY-like_superfamily"/>
</dbReference>
<dbReference type="EMBL" id="AANCRK010000001">
    <property type="protein sequence ID" value="EDN7713760.1"/>
    <property type="molecule type" value="Genomic_DNA"/>
</dbReference>
<dbReference type="Proteomes" id="UP000337746">
    <property type="component" value="Unassembled WGS sequence"/>
</dbReference>
<dbReference type="PROSITE" id="PS50851">
    <property type="entry name" value="CHEW"/>
    <property type="match status" value="1"/>
</dbReference>
<dbReference type="EMBL" id="QXLS01000001">
    <property type="protein sequence ID" value="RKA11004.1"/>
    <property type="molecule type" value="Genomic_DNA"/>
</dbReference>
<dbReference type="EMBL" id="AAAJWF010000001">
    <property type="protein sequence ID" value="EAC7479281.1"/>
    <property type="molecule type" value="Genomic_DNA"/>
</dbReference>
<evidence type="ECO:0000259" key="2">
    <source>
        <dbReference type="PROSITE" id="PS50110"/>
    </source>
</evidence>
<dbReference type="Proteomes" id="UP000423131">
    <property type="component" value="Unassembled WGS sequence"/>
</dbReference>
<evidence type="ECO:0000313" key="78">
    <source>
        <dbReference type="Proteomes" id="UP000398321"/>
    </source>
</evidence>
<evidence type="ECO:0000313" key="43">
    <source>
        <dbReference type="EMBL" id="EDN9835539.1"/>
    </source>
</evidence>
<dbReference type="EMBL" id="AAANYN010000024">
    <property type="protein sequence ID" value="EAD5775204.1"/>
    <property type="molecule type" value="Genomic_DNA"/>
</dbReference>
<evidence type="ECO:0000313" key="14">
    <source>
        <dbReference type="EMBL" id="EAE2355509.1"/>
    </source>
</evidence>
<dbReference type="Proteomes" id="UP000427828">
    <property type="component" value="Unassembled WGS sequence"/>
</dbReference>
<dbReference type="EMBL" id="AAASLB010000001">
    <property type="protein sequence ID" value="EAE4940707.1"/>
    <property type="molecule type" value="Genomic_DNA"/>
</dbReference>
<evidence type="ECO:0000313" key="98">
    <source>
        <dbReference type="Proteomes" id="UP000533021"/>
    </source>
</evidence>
<dbReference type="EMBL" id="VTIK01000007">
    <property type="protein sequence ID" value="TYU50680.1"/>
    <property type="molecule type" value="Genomic_DNA"/>
</dbReference>
<dbReference type="EMBL" id="AABGUK010000001">
    <property type="protein sequence ID" value="EAH4240961.1"/>
    <property type="molecule type" value="Genomic_DNA"/>
</dbReference>
<dbReference type="Proteomes" id="UP000339309">
    <property type="component" value="Unassembled WGS sequence"/>
</dbReference>
<dbReference type="EMBL" id="AABDGJ010000017">
    <property type="protein sequence ID" value="EAG6991857.1"/>
    <property type="molecule type" value="Genomic_DNA"/>
</dbReference>
<dbReference type="EMBL" id="AABGVJ010000001">
    <property type="protein sequence ID" value="EAH4372061.1"/>
    <property type="molecule type" value="Genomic_DNA"/>
</dbReference>
<evidence type="ECO:0000313" key="18">
    <source>
        <dbReference type="EMBL" id="EAG2086020.1"/>
    </source>
</evidence>
<evidence type="ECO:0000313" key="68">
    <source>
        <dbReference type="Proteomes" id="UP000345329"/>
    </source>
</evidence>
<dbReference type="Proteomes" id="UP000365297">
    <property type="component" value="Unassembled WGS sequence"/>
</dbReference>
<evidence type="ECO:0000259" key="3">
    <source>
        <dbReference type="PROSITE" id="PS50851"/>
    </source>
</evidence>
<dbReference type="EMBL" id="DAAIHR010000016">
    <property type="protein sequence ID" value="HAB8399538.1"/>
    <property type="molecule type" value="Genomic_DNA"/>
</dbReference>
<dbReference type="KEGG" id="lmok:CQ02_03715"/>
<reference evidence="47" key="10">
    <citation type="submission" date="2019-11" db="EMBL/GenBank/DDBJ databases">
        <authorList>
            <consortium name="NCBI Pathogen Detection Project"/>
        </authorList>
    </citation>
    <scope>NUCLEOTIDE SEQUENCE</scope>
    <source>
        <strain evidence="46">09CEB371LM</strain>
        <strain evidence="53">2017-325981-023-01</strain>
        <strain evidence="49">CFIAFB20100120</strain>
        <strain evidence="48">CFIAFB20130012</strain>
        <strain evidence="51">CFIAFB20170037</strain>
        <strain evidence="50">CFIAFB20170045</strain>
        <strain evidence="52">DMG1500109</strain>
        <strain evidence="47">HPB3501</strain>
        <strain evidence="54">SFBRL218_S4</strain>
    </source>
</reference>
<dbReference type="EMBL" id="AAAIXK010000001">
    <property type="protein sequence ID" value="EAC5549340.1"/>
    <property type="molecule type" value="Genomic_DNA"/>
</dbReference>
<dbReference type="Proteomes" id="UP000842809">
    <property type="component" value="Unassembled WGS sequence"/>
</dbReference>
<evidence type="ECO:0000313" key="21">
    <source>
        <dbReference type="EMBL" id="EAG2997357.1"/>
    </source>
</evidence>
<evidence type="ECO:0000313" key="102">
    <source>
        <dbReference type="Proteomes" id="UP000546397"/>
    </source>
</evidence>
<dbReference type="PANTHER" id="PTHR47233">
    <property type="entry name" value="CHEMOTAXIS PROTEIN CHEV"/>
    <property type="match status" value="1"/>
</dbReference>
<evidence type="ECO:0000313" key="63">
    <source>
        <dbReference type="Proteomes" id="UP000331186"/>
    </source>
</evidence>
<evidence type="ECO:0000313" key="73">
    <source>
        <dbReference type="Proteomes" id="UP000365297"/>
    </source>
</evidence>
<dbReference type="Proteomes" id="UP000841146">
    <property type="component" value="Unassembled WGS sequence"/>
</dbReference>
<dbReference type="Proteomes" id="UP000525850">
    <property type="component" value="Unassembled WGS sequence"/>
</dbReference>
<dbReference type="Proteomes" id="UP000478682">
    <property type="component" value="Unassembled WGS sequence"/>
</dbReference>
<dbReference type="GO" id="GO:0000160">
    <property type="term" value="P:phosphorelay signal transduction system"/>
    <property type="evidence" value="ECO:0007669"/>
    <property type="project" value="InterPro"/>
</dbReference>
<evidence type="ECO:0000313" key="60">
    <source>
        <dbReference type="EMBL" id="TYU50680.1"/>
    </source>
</evidence>
<dbReference type="Proteomes" id="UP000350032">
    <property type="component" value="Unassembled WGS sequence"/>
</dbReference>
<dbReference type="EMBL" id="AAHZFN010000002">
    <property type="protein sequence ID" value="ECB9472329.1"/>
    <property type="molecule type" value="Genomic_DNA"/>
</dbReference>
<dbReference type="EMBL" id="JACAVN010000001">
    <property type="protein sequence ID" value="NYA00567.1"/>
    <property type="molecule type" value="Genomic_DNA"/>
</dbReference>
<evidence type="ECO:0000313" key="96">
    <source>
        <dbReference type="Proteomes" id="UP000530452"/>
    </source>
</evidence>
<dbReference type="EMBL" id="MJTJ01000023">
    <property type="protein sequence ID" value="OET47918.1"/>
    <property type="molecule type" value="Genomic_DNA"/>
</dbReference>
<evidence type="ECO:0000313" key="39">
    <source>
        <dbReference type="EMBL" id="ECX6923618.1"/>
    </source>
</evidence>
<dbReference type="EMBL" id="AALEDS010000018">
    <property type="protein sequence ID" value="ECY6545354.1"/>
    <property type="molecule type" value="Genomic_DNA"/>
</dbReference>
<reference evidence="106 107" key="3">
    <citation type="journal article" date="2018" name="Genome Biol.">
        <title>SKESA: strategic k-mer extension for scrupulous assemblies.</title>
        <authorList>
            <person name="Souvorov A."/>
            <person name="Agarwala R."/>
            <person name="Lipman D.J."/>
        </authorList>
    </citation>
    <scope>NUCLEOTIDE SEQUENCE [LARGE SCALE GENOMIC DNA]</scope>
    <source>
        <strain evidence="46">09CEB371LM</strain>
        <strain evidence="53">2017-325981-023-01</strain>
        <strain evidence="49 109">CFIAFB20100120</strain>
        <strain evidence="48 106">CFIAFB20130012</strain>
        <strain evidence="51">CFIAFB20170037</strain>
        <strain evidence="50 107">CFIAFB20170045</strain>
        <strain evidence="52 108">DMG1500109</strain>
        <strain evidence="47">HPB3501</strain>
        <strain evidence="54">SFBRL218_S4</strain>
    </source>
</reference>
<evidence type="ECO:0000313" key="53">
    <source>
        <dbReference type="EMBL" id="HAJ9592195.1"/>
    </source>
</evidence>
<dbReference type="Proteomes" id="UP000844471">
    <property type="component" value="Unassembled WGS sequence"/>
</dbReference>
<evidence type="ECO:0000313" key="69">
    <source>
        <dbReference type="Proteomes" id="UP000350032"/>
    </source>
</evidence>
<evidence type="ECO:0000313" key="38">
    <source>
        <dbReference type="EMBL" id="ECC1555751.1"/>
    </source>
</evidence>
<dbReference type="Proteomes" id="UP000368512">
    <property type="component" value="Unassembled WGS sequence"/>
</dbReference>
<dbReference type="Proteomes" id="UP000549379">
    <property type="component" value="Unassembled WGS sequence"/>
</dbReference>
<dbReference type="Proteomes" id="UP000522199">
    <property type="component" value="Unassembled WGS sequence"/>
</dbReference>
<dbReference type="EMBL" id="DAAEEB010000005">
    <property type="protein sequence ID" value="HAA8053331.1"/>
    <property type="molecule type" value="Genomic_DNA"/>
</dbReference>
<dbReference type="EMBL" id="AAALRN010000001">
    <property type="protein sequence ID" value="EAD1183998.1"/>
    <property type="molecule type" value="Genomic_DNA"/>
</dbReference>
<evidence type="ECO:0000313" key="77">
    <source>
        <dbReference type="Proteomes" id="UP000389283"/>
    </source>
</evidence>
<dbReference type="EMBL" id="AAHZFY010000051">
    <property type="protein sequence ID" value="ECB9514988.1"/>
    <property type="molecule type" value="Genomic_DNA"/>
</dbReference>
<dbReference type="EMBL" id="DAAJCS010000002">
    <property type="protein sequence ID" value="HAC0011858.1"/>
    <property type="molecule type" value="Genomic_DNA"/>
</dbReference>
<feature type="domain" description="CheW-like" evidence="3">
    <location>
        <begin position="15"/>
        <end position="153"/>
    </location>
</feature>
<dbReference type="EMBL" id="AABAWE010000001">
    <property type="protein sequence ID" value="EAG2086020.1"/>
    <property type="molecule type" value="Genomic_DNA"/>
</dbReference>
<dbReference type="PANTHER" id="PTHR47233:SF3">
    <property type="entry name" value="CHEMOTAXIS PROTEIN CHEV"/>
    <property type="match status" value="1"/>
</dbReference>
<dbReference type="Proteomes" id="UP000376505">
    <property type="component" value="Unassembled WGS sequence"/>
</dbReference>
<evidence type="ECO:0000313" key="47">
    <source>
        <dbReference type="EMBL" id="HAA9722176.1"/>
    </source>
</evidence>
<dbReference type="Proteomes" id="UP000546397">
    <property type="component" value="Unassembled WGS sequence"/>
</dbReference>
<evidence type="ECO:0000313" key="16">
    <source>
        <dbReference type="EMBL" id="EAG0868741.1"/>
    </source>
</evidence>
<name>A0A0B8R2G4_LISMN</name>
<evidence type="ECO:0000313" key="30">
    <source>
        <dbReference type="EMBL" id="EAH2281058.1"/>
    </source>
</evidence>
<dbReference type="OMA" id="LTIMPKS"/>
<evidence type="ECO:0000313" key="11">
    <source>
        <dbReference type="EMBL" id="EAD5775204.1"/>
    </source>
</evidence>
<evidence type="ECO:0000313" key="61">
    <source>
        <dbReference type="Proteomes" id="UP000272537"/>
    </source>
</evidence>
<evidence type="ECO:0000313" key="26">
    <source>
        <dbReference type="EMBL" id="EAG6991857.1"/>
    </source>
</evidence>
<dbReference type="SMART" id="SM00448">
    <property type="entry name" value="REC"/>
    <property type="match status" value="1"/>
</dbReference>
<evidence type="ECO:0000313" key="20">
    <source>
        <dbReference type="EMBL" id="EAG2514105.1"/>
    </source>
</evidence>
<dbReference type="EMBL" id="AABEKN010000001">
    <property type="protein sequence ID" value="EAG9352610.1"/>
    <property type="molecule type" value="Genomic_DNA"/>
</dbReference>
<evidence type="ECO:0000313" key="101">
    <source>
        <dbReference type="Proteomes" id="UP000544530"/>
    </source>
</evidence>
<dbReference type="PROSITE" id="PS50110">
    <property type="entry name" value="RESPONSE_REGULATORY"/>
    <property type="match status" value="1"/>
</dbReference>
<dbReference type="Proteomes" id="UP000852906">
    <property type="component" value="Unassembled WGS sequence"/>
</dbReference>
<dbReference type="EMBL" id="AABAGT010000039">
    <property type="protein sequence ID" value="EAG0868741.1"/>
    <property type="molecule type" value="Genomic_DNA"/>
</dbReference>
<dbReference type="InterPro" id="IPR024181">
    <property type="entry name" value="Chemotax_regulator_CheV"/>
</dbReference>
<evidence type="ECO:0000313" key="32">
    <source>
        <dbReference type="EMBL" id="EAH4240961.1"/>
    </source>
</evidence>
<dbReference type="Proteomes" id="UP000544530">
    <property type="component" value="Unassembled WGS sequence"/>
</dbReference>
<proteinExistence type="predicted"/>
<evidence type="ECO:0000313" key="49">
    <source>
        <dbReference type="EMBL" id="HAB8555667.1"/>
    </source>
</evidence>
<dbReference type="EMBL" id="AABBHO010000022">
    <property type="protein sequence ID" value="EAG2997357.1"/>
    <property type="molecule type" value="Genomic_DNA"/>
</dbReference>
<dbReference type="Proteomes" id="UP000566721">
    <property type="component" value="Unassembled WGS sequence"/>
</dbReference>
<dbReference type="Proteomes" id="UP000364988">
    <property type="component" value="Unassembled WGS sequence"/>
</dbReference>
<evidence type="ECO:0000313" key="79">
    <source>
        <dbReference type="Proteomes" id="UP000403352"/>
    </source>
</evidence>
<dbReference type="Proteomes" id="UP000379076">
    <property type="component" value="Unassembled WGS sequence"/>
</dbReference>
<dbReference type="Proteomes" id="UP000548278">
    <property type="component" value="Unassembled WGS sequence"/>
</dbReference>
<gene>
    <name evidence="59" type="primary">chev</name>
    <name evidence="16" type="ORF">A8L61_15825</name>
    <name evidence="26" type="ORF">AB917_14800</name>
    <name evidence="4" type="ORF">ABZ57_02170</name>
    <name evidence="58" type="ORF">AJL21_10650</name>
    <name evidence="57" type="ORF">AJL21_15665</name>
    <name evidence="13" type="ORF">ART25_00300</name>
    <name evidence="5" type="ORF">ARY78_02710</name>
    <name evidence="20" type="ORF">B1N52_02945</name>
    <name evidence="19" type="ORF">B1S26_03010</name>
    <name evidence="21" type="ORF">B5K54_08640</name>
    <name evidence="17" type="ORF">BB997_01140</name>
    <name evidence="39" type="ORF">BCZ19_02975</name>
    <name evidence="18" type="ORF">BCZ21_02015</name>
    <name evidence="24" type="ORF">CA369_03120</name>
    <name evidence="22" type="ORF">CAC64_13170</name>
    <name evidence="23" type="ORF">CAV64_11275</name>
    <name evidence="28" type="ORF">CW845_10660</name>
    <name evidence="27" type="ORF">CW895_02050</name>
    <name evidence="30" type="ORF">D4920_03145</name>
    <name evidence="29" type="ORF">D4B11_11255</name>
    <name evidence="31" type="ORF">D5N24_00455</name>
    <name evidence="34" type="ORF">D7104_01725</name>
    <name evidence="55" type="ORF">DCK61_02385</name>
    <name evidence="25" type="ORF">DCT16_01140</name>
    <name evidence="7" type="ORF">DQ70_01115</name>
    <name evidence="6" type="ORF">DU018_14380</name>
    <name evidence="59" type="ORF">DYZ80_00536</name>
    <name evidence="15" type="ORF">E1W56_01420</name>
    <name evidence="32" type="ORF">E5F58_02975</name>
    <name evidence="33" type="ORF">E5H26_04990</name>
    <name evidence="12" type="ORF">EX365_02755</name>
    <name evidence="11" type="ORF">EXZ73_12960</name>
    <name evidence="40" type="ORF">F6436_13510</name>
    <name evidence="41" type="ORF">F6515_13525</name>
    <name evidence="35" type="ORF">FA835_10150</name>
    <name evidence="37" type="ORF">FLQ97_14805</name>
    <name evidence="36" type="ORF">FLR03_01395</name>
    <name evidence="38" type="ORF">FNX40_02895</name>
    <name evidence="44" type="ORF">FV747_06275</name>
    <name evidence="60" type="ORF">FZW98_12375</name>
    <name evidence="45" type="ORF">G3O21_000907</name>
    <name evidence="46" type="ORF">GHH22_09195</name>
    <name evidence="52" type="ORF">GI949_14980</name>
    <name evidence="47" type="ORF">GIH49_08525</name>
    <name evidence="43" type="ORF">GJW51_02530</name>
    <name evidence="42" type="ORF">GQG13_01330</name>
    <name evidence="48" type="ORF">GYR60_13490</name>
    <name evidence="49" type="ORF">GYS09_00005</name>
    <name evidence="50" type="ORF">GYX23_02480</name>
    <name evidence="51" type="ORF">GYY14_02010</name>
    <name evidence="53" type="ORF">HQN34_000361</name>
    <name evidence="56" type="ORF">HZJ64_01885</name>
    <name evidence="54" type="ORF">IP987_002463</name>
    <name evidence="8" type="ORF">KV70_08750</name>
    <name evidence="9" type="ORF">QD52_02750</name>
    <name evidence="10" type="ORF">UI29_02775</name>
    <name evidence="14" type="ORF">Y261_14315</name>
</gene>
<dbReference type="Proteomes" id="UP000478704">
    <property type="component" value="Unassembled WGS sequence"/>
</dbReference>
<dbReference type="EMBL" id="AAAREG010000019">
    <property type="protein sequence ID" value="EAE2355509.1"/>
    <property type="molecule type" value="Genomic_DNA"/>
</dbReference>
<dbReference type="Gene3D" id="3.40.50.2300">
    <property type="match status" value="1"/>
</dbReference>
<evidence type="ECO:0000313" key="41">
    <source>
        <dbReference type="EMBL" id="ECY9784006.1"/>
    </source>
</evidence>
<dbReference type="Proteomes" id="UP000840197">
    <property type="component" value="Unassembled WGS sequence"/>
</dbReference>
<evidence type="ECO:0000313" key="89">
    <source>
        <dbReference type="Proteomes" id="UP000481141"/>
    </source>
</evidence>
<reference evidence="59 61" key="2">
    <citation type="journal article" date="2018" name="BMC Genomics">
        <title>Genes significantly associated with lineage II food isolates of Listeria monocytogenes.</title>
        <authorList>
            <person name="Pirone-Davies C."/>
            <person name="Chen Y."/>
            <person name="Pightling A."/>
            <person name="Ryan G."/>
            <person name="Wang Y."/>
            <person name="Yao K."/>
            <person name="Hoffmann M."/>
            <person name="Allard M.W."/>
        </authorList>
    </citation>
    <scope>NUCLEOTIDE SEQUENCE [LARGE SCALE GENOMIC DNA]</scope>
    <source>
        <strain evidence="59 61">PNUSAL000550</strain>
    </source>
</reference>
<dbReference type="RefSeq" id="WP_003724426.1">
    <property type="nucleotide sequence ID" value="NC_021824.1"/>
</dbReference>
<dbReference type="EMBL" id="DAAEZQ010000004">
    <property type="protein sequence ID" value="HAA9722176.1"/>
    <property type="molecule type" value="Genomic_DNA"/>
</dbReference>
<evidence type="ECO:0000313" key="29">
    <source>
        <dbReference type="EMBL" id="EAG9520350.1"/>
    </source>
</evidence>
<feature type="modified residue" description="4-aspartylphosphate" evidence="1">
    <location>
        <position position="235"/>
    </location>
</feature>
<evidence type="ECO:0000313" key="95">
    <source>
        <dbReference type="Proteomes" id="UP000528151"/>
    </source>
</evidence>
<evidence type="ECO:0000313" key="24">
    <source>
        <dbReference type="EMBL" id="EAG4461269.1"/>
    </source>
</evidence>
<dbReference type="EMBL" id="AANPAU010000002">
    <property type="protein sequence ID" value="EDP8513507.1"/>
    <property type="molecule type" value="Genomic_DNA"/>
</dbReference>
<evidence type="ECO:0000313" key="66">
    <source>
        <dbReference type="Proteomes" id="UP000339309"/>
    </source>
</evidence>
<dbReference type="EMBL" id="AAAMZD010000001">
    <property type="protein sequence ID" value="EAD3791696.1"/>
    <property type="molecule type" value="Genomic_DNA"/>
</dbReference>
<dbReference type="EMBL" id="AANEHK010000004">
    <property type="protein sequence ID" value="EDO0985606.1"/>
    <property type="molecule type" value="Genomic_DNA"/>
</dbReference>
<evidence type="ECO:0000313" key="106">
    <source>
        <dbReference type="Proteomes" id="UP000840197"/>
    </source>
</evidence>
<evidence type="ECO:0000313" key="45">
    <source>
        <dbReference type="EMBL" id="EDP8513507.1"/>
    </source>
</evidence>
<dbReference type="EMBL" id="AALAQH010000001">
    <property type="protein sequence ID" value="ECX6923618.1"/>
    <property type="molecule type" value="Genomic_DNA"/>
</dbReference>
<dbReference type="Proteomes" id="UP000460224">
    <property type="component" value="Unassembled WGS sequence"/>
</dbReference>
<evidence type="ECO:0000313" key="48">
    <source>
        <dbReference type="EMBL" id="HAB8399538.1"/>
    </source>
</evidence>
<protein>
    <submittedName>
        <fullName evidence="29">Chemotaxis protein CheV</fullName>
    </submittedName>
    <submittedName>
        <fullName evidence="42">Response regulator</fullName>
    </submittedName>
</protein>
<evidence type="ECO:0000313" key="64">
    <source>
        <dbReference type="Proteomes" id="UP000336166"/>
    </source>
</evidence>
<dbReference type="EMBL" id="AABBYJ010000006">
    <property type="protein sequence ID" value="EAG4331818.1"/>
    <property type="molecule type" value="Genomic_DNA"/>
</dbReference>
<evidence type="ECO:0000313" key="42">
    <source>
        <dbReference type="EMBL" id="EDN7713760.1"/>
    </source>
</evidence>
<dbReference type="EMBL" id="AACKDQ010000022">
    <property type="protein sequence ID" value="EAK9317467.1"/>
    <property type="molecule type" value="Genomic_DNA"/>
</dbReference>
<dbReference type="InterPro" id="IPR002545">
    <property type="entry name" value="CheW-lke_dom"/>
</dbReference>
<evidence type="ECO:0000313" key="65">
    <source>
        <dbReference type="Proteomes" id="UP000337746"/>
    </source>
</evidence>
<dbReference type="Proteomes" id="UP000489121">
    <property type="component" value="Unassembled WGS sequence"/>
</dbReference>
<dbReference type="EMBL" id="DABJAN010000001">
    <property type="protein sequence ID" value="HAJ9592195.1"/>
    <property type="molecule type" value="Genomic_DNA"/>
</dbReference>
<dbReference type="KEGG" id="lmv:Y193_12285"/>
<reference evidence="56 101" key="11">
    <citation type="submission" date="2020-06" db="EMBL/GenBank/DDBJ databases">
        <title>Two Listeria outbreaks in Switzerland in 2018 and 2020.</title>
        <authorList>
            <person name="Stevens M.J.A."/>
            <person name="Bloemberg G."/>
            <person name="Nusch-Inderbinnen M."/>
            <person name="Stephan R."/>
        </authorList>
    </citation>
    <scope>NUCLEOTIDE SEQUENCE [LARGE SCALE GENOMIC DNA]</scope>
    <source>
        <strain evidence="56 101">N18-0707</strain>
    </source>
</reference>
<evidence type="ECO:0000313" key="5">
    <source>
        <dbReference type="EMBL" id="EAC5549340.1"/>
    </source>
</evidence>
<dbReference type="Pfam" id="PF00072">
    <property type="entry name" value="Response_reg"/>
    <property type="match status" value="1"/>
</dbReference>
<dbReference type="Proteomes" id="UP000528151">
    <property type="component" value="Unassembled WGS sequence"/>
</dbReference>
<evidence type="ECO:0000313" key="59">
    <source>
        <dbReference type="EMBL" id="RKA11004.1"/>
    </source>
</evidence>
<dbReference type="AlphaFoldDB" id="A0A0B8R2G4"/>
<evidence type="ECO:0000313" key="76">
    <source>
        <dbReference type="Proteomes" id="UP000379076"/>
    </source>
</evidence>
<dbReference type="EMBL" id="MJTJ01000019">
    <property type="protein sequence ID" value="OET48721.1"/>
    <property type="molecule type" value="Genomic_DNA"/>
</dbReference>
<evidence type="ECO:0000313" key="88">
    <source>
        <dbReference type="Proteomes" id="UP000478704"/>
    </source>
</evidence>
<reference evidence="57 110" key="1">
    <citation type="submission" date="2016-09" db="EMBL/GenBank/DDBJ databases">
        <title>100K Listeria isolates.</title>
        <authorList>
            <person name="Chen P."/>
            <person name="Weimer B.C."/>
            <person name="Kong N."/>
            <person name="Huang B."/>
        </authorList>
    </citation>
    <scope>NUCLEOTIDE SEQUENCE [LARGE SCALE GENOMIC DNA]</scope>
    <source>
        <strain evidence="57 110">BCW_2383</strain>
    </source>
</reference>
<dbReference type="Proteomes" id="UP000344343">
    <property type="component" value="Unassembled WGS sequence"/>
</dbReference>
<dbReference type="EMBL" id="AABBAW010000001">
    <property type="protein sequence ID" value="EAG2514105.1"/>
    <property type="molecule type" value="Genomic_DNA"/>
</dbReference>
<dbReference type="Proteomes" id="UP000840039">
    <property type="component" value="Unassembled WGS sequence"/>
</dbReference>
<evidence type="ECO:0000313" key="70">
    <source>
        <dbReference type="Proteomes" id="UP000354255"/>
    </source>
</evidence>
<evidence type="ECO:0000313" key="110">
    <source>
        <dbReference type="Proteomes" id="UP000852906"/>
    </source>
</evidence>
<feature type="domain" description="Response regulatory" evidence="2">
    <location>
        <begin position="175"/>
        <end position="302"/>
    </location>
</feature>
<evidence type="ECO:0000313" key="7">
    <source>
        <dbReference type="EMBL" id="EAC7479281.1"/>
    </source>
</evidence>
<dbReference type="PIRSF" id="PIRSF002867">
    <property type="entry name" value="CheV"/>
    <property type="match status" value="1"/>
</dbReference>
<dbReference type="Proteomes" id="UP000853596">
    <property type="component" value="Unassembled WGS sequence"/>
</dbReference>
<dbReference type="GO" id="GO:0006935">
    <property type="term" value="P:chemotaxis"/>
    <property type="evidence" value="ECO:0007669"/>
    <property type="project" value="InterPro"/>
</dbReference>
<dbReference type="InterPro" id="IPR001789">
    <property type="entry name" value="Sig_transdc_resp-reg_receiver"/>
</dbReference>
<dbReference type="Proteomes" id="UP000540117">
    <property type="component" value="Unassembled WGS sequence"/>
</dbReference>
<sequence>MTEEKGILLQSGTNELEIVTFTVGENLFCINVLKVKEIIHPLEVTPVPDSNPAIEGVSQVRGEIMPVVNLARVMKLPEIEPENTKFIITELNQMKIVFRVDEVHRIQRISWEQIEEPEKLSIGLEELAVGIVKLDGNLVLLLDYEKIIYEISGNADFAVTGEDRMARKVNREEKTIFIAEDSQMLRQLLEDTLHEAGYTNLQFFANGREAQEHIFKLLKEQKEQTFENVNLLITDIEMPQMDGHHLTKVIKEDEIGRELPVVIFSSLITEDLEHKGAGVGADAQVSKPNIHQLINILDELVL</sequence>
<evidence type="ECO:0000313" key="36">
    <source>
        <dbReference type="EMBL" id="ECB9472329.1"/>
    </source>
</evidence>
<evidence type="ECO:0000313" key="57">
    <source>
        <dbReference type="EMBL" id="OET47918.1"/>
    </source>
</evidence>
<evidence type="ECO:0000256" key="1">
    <source>
        <dbReference type="PROSITE-ProRule" id="PRU00169"/>
    </source>
</evidence>
<evidence type="ECO:0000313" key="22">
    <source>
        <dbReference type="EMBL" id="EAG4185252.1"/>
    </source>
</evidence>
<evidence type="ECO:0000313" key="13">
    <source>
        <dbReference type="EMBL" id="EAE1337362.1"/>
    </source>
</evidence>
<comment type="caution">
    <text evidence="29">The sequence shown here is derived from an EMBL/GenBank/DDBJ whole genome shotgun (WGS) entry which is preliminary data.</text>
</comment>
<dbReference type="EMBL" id="DAAJFY010000001">
    <property type="protein sequence ID" value="HAC0274137.1"/>
    <property type="molecule type" value="Genomic_DNA"/>
</dbReference>
<evidence type="ECO:0000313" key="23">
    <source>
        <dbReference type="EMBL" id="EAG4331818.1"/>
    </source>
</evidence>
<dbReference type="SMART" id="SM00260">
    <property type="entry name" value="CheW"/>
    <property type="match status" value="1"/>
</dbReference>
<dbReference type="EMBL" id="AAANYR010000001">
    <property type="protein sequence ID" value="EAD5785479.1"/>
    <property type="molecule type" value="Genomic_DNA"/>
</dbReference>
<evidence type="ECO:0000313" key="103">
    <source>
        <dbReference type="Proteomes" id="UP000548278"/>
    </source>
</evidence>
<evidence type="ECO:0000313" key="12">
    <source>
        <dbReference type="EMBL" id="EAD5785479.1"/>
    </source>
</evidence>
<evidence type="ECO:0000313" key="58">
    <source>
        <dbReference type="EMBL" id="OET48721.1"/>
    </source>
</evidence>
<dbReference type="EMBL" id="AALGDA010000064">
    <property type="protein sequence ID" value="ECY9784006.1"/>
    <property type="molecule type" value="Genomic_DNA"/>
</dbReference>
<evidence type="ECO:0000313" key="25">
    <source>
        <dbReference type="EMBL" id="EAG6167988.1"/>
    </source>
</evidence>
<dbReference type="EMBL" id="AABBWO010000007">
    <property type="protein sequence ID" value="EAG4185252.1"/>
    <property type="molecule type" value="Genomic_DNA"/>
</dbReference>
<evidence type="ECO:0000313" key="92">
    <source>
        <dbReference type="Proteomes" id="UP000524387"/>
    </source>
</evidence>
<evidence type="ECO:0000313" key="109">
    <source>
        <dbReference type="Proteomes" id="UP000844415"/>
    </source>
</evidence>
<evidence type="ECO:0000313" key="40">
    <source>
        <dbReference type="EMBL" id="ECY6545354.1"/>
    </source>
</evidence>
<dbReference type="Proteomes" id="UP000403352">
    <property type="component" value="Unassembled WGS sequence"/>
</dbReference>
<dbReference type="SUPFAM" id="SSF52172">
    <property type="entry name" value="CheY-like"/>
    <property type="match status" value="1"/>
</dbReference>
<evidence type="ECO:0000313" key="34">
    <source>
        <dbReference type="EMBL" id="EAK8896410.1"/>
    </source>
</evidence>
<evidence type="ECO:0000313" key="55">
    <source>
        <dbReference type="EMBL" id="KAA9453324.1"/>
    </source>
</evidence>
<evidence type="ECO:0000313" key="82">
    <source>
        <dbReference type="Proteomes" id="UP000427828"/>
    </source>
</evidence>
<dbReference type="EMBL" id="AABATR010000001">
    <property type="protein sequence ID" value="EAG1892208.1"/>
    <property type="molecule type" value="Genomic_DNA"/>
</dbReference>
<evidence type="ECO:0000313" key="4">
    <source>
        <dbReference type="EMBL" id="EAC4551285.1"/>
    </source>
</evidence>
<evidence type="ECO:0000313" key="10">
    <source>
        <dbReference type="EMBL" id="EAD3791696.1"/>
    </source>
</evidence>
<dbReference type="EMBL" id="AACJYH010000001">
    <property type="protein sequence ID" value="EAK8896410.1"/>
    <property type="molecule type" value="Genomic_DNA"/>
</dbReference>
<evidence type="ECO:0000313" key="50">
    <source>
        <dbReference type="EMBL" id="HAC0011858.1"/>
    </source>
</evidence>
<dbReference type="Proteomes" id="UP000322220">
    <property type="component" value="Unassembled WGS sequence"/>
</dbReference>
<dbReference type="EMBL" id="AABEMN010000016">
    <property type="protein sequence ID" value="EAG9520350.1"/>
    <property type="molecule type" value="Genomic_DNA"/>
</dbReference>
<evidence type="ECO:0000313" key="85">
    <source>
        <dbReference type="Proteomes" id="UP000467347"/>
    </source>
</evidence>
<evidence type="ECO:0000313" key="71">
    <source>
        <dbReference type="Proteomes" id="UP000358545"/>
    </source>
</evidence>
<evidence type="ECO:0000313" key="72">
    <source>
        <dbReference type="Proteomes" id="UP000364988"/>
    </source>
</evidence>
<evidence type="ECO:0000313" key="91">
    <source>
        <dbReference type="Proteomes" id="UP000522199"/>
    </source>
</evidence>
<dbReference type="Proteomes" id="UP000398321">
    <property type="component" value="Unassembled WGS sequence"/>
</dbReference>
<evidence type="ECO:0000313" key="99">
    <source>
        <dbReference type="Proteomes" id="UP000540117"/>
    </source>
</evidence>
<evidence type="ECO:0000313" key="90">
    <source>
        <dbReference type="Proteomes" id="UP000489121"/>
    </source>
</evidence>
<evidence type="ECO:0000313" key="83">
    <source>
        <dbReference type="Proteomes" id="UP000455569"/>
    </source>
</evidence>
<dbReference type="EMBL" id="AABCVX010000001">
    <property type="protein sequence ID" value="EAG6167988.1"/>
    <property type="molecule type" value="Genomic_DNA"/>
</dbReference>
<evidence type="ECO:0000313" key="15">
    <source>
        <dbReference type="EMBL" id="EAE4940707.1"/>
    </source>
</evidence>
<evidence type="ECO:0000313" key="51">
    <source>
        <dbReference type="EMBL" id="HAC0274137.1"/>
    </source>
</evidence>
<dbReference type="EMBL" id="DAAJZA010000018">
    <property type="protein sequence ID" value="HAC1756274.1"/>
    <property type="molecule type" value="Genomic_DNA"/>
</dbReference>
<evidence type="ECO:0000313" key="81">
    <source>
        <dbReference type="Proteomes" id="UP000423131"/>
    </source>
</evidence>
<dbReference type="Proteomes" id="UP000481141">
    <property type="component" value="Unassembled WGS sequence"/>
</dbReference>
<dbReference type="Gene3D" id="2.30.30.40">
    <property type="entry name" value="SH3 Domains"/>
    <property type="match status" value="1"/>
</dbReference>
<dbReference type="EMBL" id="AABGHY010000001">
    <property type="protein sequence ID" value="EAH3292854.1"/>
    <property type="molecule type" value="Genomic_DNA"/>
</dbReference>
<reference evidence="60 62" key="8">
    <citation type="submission" date="2019-08" db="EMBL/GenBank/DDBJ databases">
        <title>Soil Listeria distribution.</title>
        <authorList>
            <person name="Liao J."/>
        </authorList>
    </citation>
    <scope>NUCLEOTIDE SEQUENCE [LARGE SCALE GENOMIC DNA]</scope>
    <source>
        <strain evidence="60 62">IN-RH-2-BL1</strain>
    </source>
</reference>
<dbReference type="SUPFAM" id="SSF50341">
    <property type="entry name" value="CheW-like"/>
    <property type="match status" value="1"/>
</dbReference>
<dbReference type="Pfam" id="PF01584">
    <property type="entry name" value="CheW"/>
    <property type="match status" value="1"/>
</dbReference>
<dbReference type="EMBL" id="AAIAJJ010000002">
    <property type="protein sequence ID" value="ECC1555751.1"/>
    <property type="molecule type" value="Genomic_DNA"/>
</dbReference>
<reference evidence="64 66" key="5">
    <citation type="submission" date="2018-06" db="EMBL/GenBank/DDBJ databases">
        <authorList>
            <consortium name="PulseNet: The National Subtyping Network for Foodborne Disease Surveillance"/>
            <person name="Tarr C.L."/>
            <person name="Trees E."/>
            <person name="Katz L.S."/>
            <person name="Carleton-Romer H.A."/>
            <person name="Stroika S."/>
            <person name="Kucerova Z."/>
            <person name="Roache K.F."/>
            <person name="Sabol A.L."/>
            <person name="Besser J."/>
            <person name="Gerner-Smidt P."/>
        </authorList>
    </citation>
    <scope>NUCLEOTIDE SEQUENCE [LARGE SCALE GENOMIC DNA]</scope>
    <source>
        <strain evidence="4 66">2015L-6227</strain>
        <strain evidence="14 64">PNUSAL000134</strain>
        <strain evidence="8 70">PNUSAL000910</strain>
        <strain evidence="16 71">PNUSAL002180</strain>
        <strain evidence="17 87">PNUSAL002298</strain>
        <strain evidence="22 97">PNUSAL003001</strain>
        <strain evidence="34 69">PNUSAL004402</strain>
        <strain evidence="41 90">PNUSAL005692</strain>
    </source>
</reference>
<reference evidence="77 78" key="7">
    <citation type="submission" date="2019-07" db="EMBL/GenBank/DDBJ databases">
        <authorList>
            <consortium name="GenomeTrakr: Next Generation Sequencing Network for Food Pathogen Tracability"/>
        </authorList>
    </citation>
    <scope>NUCLEOTIDE SEQUENCE [LARGE SCALE GENOMIC DNA]</scope>
    <source>
        <strain evidence="21 104">10B02965A-1</strain>
        <strain evidence="7 74">CFSAN008042</strain>
        <strain evidence="24 95">CFSAN063727</strain>
        <strain evidence="42 83">CFSAN102901</strain>
        <strain evidence="13 76">FDA00006494</strain>
        <strain evidence="5 73">FDA00007096</strain>
        <strain evidence="9 79">FDA00008584</strain>
        <strain evidence="19">FDA00011243</strain>
        <strain evidence="6 63">FDA00013332</strain>
        <strain evidence="12 67">FDA00013853</strain>
        <strain evidence="36 81">FDA00014336</strain>
        <strain evidence="38 77">FDA00014370</strain>
        <strain evidence="37 78">FDA00014392</strain>
        <strain evidence="45">FDA00015054</strain>
        <strain evidence="23 99">FDA1005580-S054-001</strain>
        <strain evidence="88">FDA1090798-S029-001</strain>
        <strain evidence="89">FDA956581-098-004</strain>
        <strain evidence="20 93">FDA960927-006-004</strain>
        <strain evidence="25 105">FLAG-38921</strain>
        <strain evidence="39 82">FLAG-51482A</strain>
        <strain evidence="18 65">FLAG-54356</strain>
        <strain evidence="11 75">FSIS31901579</strain>
        <strain evidence="32 94">LS1344</strain>
        <strain evidence="33 100">LS1419</strain>
        <strain evidence="43 85">OSF101448</strain>
        <strain evidence="10 68">VA-WGS-00405</strain>
    </source>
</reference>
<evidence type="ECO:0000313" key="62">
    <source>
        <dbReference type="Proteomes" id="UP000322220"/>
    </source>
</evidence>
<evidence type="ECO:0000313" key="84">
    <source>
        <dbReference type="Proteomes" id="UP000460224"/>
    </source>
</evidence>
<dbReference type="EMBL" id="AAAQQZ010000001">
    <property type="protein sequence ID" value="EAE1337362.1"/>
    <property type="molecule type" value="Genomic_DNA"/>
</dbReference>
<evidence type="ECO:0000313" key="100">
    <source>
        <dbReference type="Proteomes" id="UP000540417"/>
    </source>
</evidence>
<dbReference type="Proteomes" id="UP000843775">
    <property type="component" value="Unassembled WGS sequence"/>
</dbReference>
<dbReference type="EMBL" id="AABFVG010000002">
    <property type="protein sequence ID" value="EAH2281058.1"/>
    <property type="molecule type" value="Genomic_DNA"/>
</dbReference>
<evidence type="ECO:0000313" key="19">
    <source>
        <dbReference type="EMBL" id="EAG2244369.1"/>
    </source>
</evidence>
<reference evidence="96 98" key="6">
    <citation type="submission" date="2019-04" db="EMBL/GenBank/DDBJ databases">
        <authorList>
            <person name="Ashton P.M."/>
            <person name="Dallman T."/>
            <person name="Nair S."/>
            <person name="De Pinna E."/>
            <person name="Peters T."/>
            <person name="Grant K."/>
        </authorList>
    </citation>
    <scope>NUCLEOTIDE SEQUENCE [LARGE SCALE GENOMIC DNA]</scope>
    <source>
        <strain evidence="30 98">282333</strain>
        <strain evidence="31 96">282352</strain>
        <strain evidence="29 102">289003</strain>
        <strain evidence="44 86">788324</strain>
        <strain evidence="15">RL15000286</strain>
    </source>
</reference>
<evidence type="ECO:0000313" key="9">
    <source>
        <dbReference type="EMBL" id="EAD1183998.1"/>
    </source>
</evidence>
<evidence type="ECO:0000313" key="31">
    <source>
        <dbReference type="EMBL" id="EAH3292854.1"/>
    </source>
</evidence>
<dbReference type="EMBL" id="AABEKY010000005">
    <property type="protein sequence ID" value="EAG9387946.1"/>
    <property type="molecule type" value="Genomic_DNA"/>
</dbReference>
<dbReference type="EMBL" id="DABXZF010000032">
    <property type="protein sequence ID" value="HAO5923247.1"/>
    <property type="molecule type" value="Genomic_DNA"/>
</dbReference>
<evidence type="ECO:0000313" key="54">
    <source>
        <dbReference type="EMBL" id="HAO5923247.1"/>
    </source>
</evidence>
<dbReference type="EMBL" id="AABAYG010000001">
    <property type="protein sequence ID" value="EAG2244369.1"/>
    <property type="molecule type" value="Genomic_DNA"/>
</dbReference>
<evidence type="ECO:0000313" key="75">
    <source>
        <dbReference type="Proteomes" id="UP000376505"/>
    </source>
</evidence>
<evidence type="ECO:0000313" key="52">
    <source>
        <dbReference type="EMBL" id="HAC1756274.1"/>
    </source>
</evidence>
<keyword evidence="1" id="KW-0597">Phosphoprotein</keyword>
<dbReference type="Proteomes" id="UP000389283">
    <property type="component" value="Unassembled WGS sequence"/>
</dbReference>
<evidence type="ECO:0000313" key="28">
    <source>
        <dbReference type="EMBL" id="EAG9387946.1"/>
    </source>
</evidence>
<dbReference type="Proteomes" id="UP000467536">
    <property type="component" value="Unassembled WGS sequence"/>
</dbReference>
<evidence type="ECO:0000313" key="86">
    <source>
        <dbReference type="Proteomes" id="UP000467536"/>
    </source>
</evidence>
<dbReference type="Proteomes" id="UP000410967">
    <property type="component" value="Unassembled WGS sequence"/>
</dbReference>
<dbReference type="Proteomes" id="UP000531172">
    <property type="component" value="Unassembled WGS sequence"/>
</dbReference>
<dbReference type="Proteomes" id="UP000345329">
    <property type="component" value="Unassembled WGS sequence"/>
</dbReference>
<dbReference type="Proteomes" id="UP000331186">
    <property type="component" value="Unassembled WGS sequence"/>
</dbReference>
<dbReference type="Proteomes" id="UP000843503">
    <property type="component" value="Unassembled WGS sequence"/>
</dbReference>
<dbReference type="Proteomes" id="UP000455569">
    <property type="component" value="Unassembled WGS sequence"/>
</dbReference>
<evidence type="ECO:0000313" key="27">
    <source>
        <dbReference type="EMBL" id="EAG9352610.1"/>
    </source>
</evidence>
<dbReference type="InterPro" id="IPR036061">
    <property type="entry name" value="CheW-like_dom_sf"/>
</dbReference>
<reference evidence="55 84" key="4">
    <citation type="submission" date="2018-04" db="EMBL/GenBank/DDBJ databases">
        <title>Genome Analysis of a Prevalent Clone of Listeria monocytogenes Sequence Type 87 in China.</title>
        <authorList>
            <person name="Wang Y."/>
        </authorList>
    </citation>
    <scope>NUCLEOTIDE SEQUENCE [LARGE SCALE GENOMIC DNA]</scope>
    <source>
        <strain evidence="55 84">ICDC_LM1523</strain>
    </source>
</reference>
<reference evidence="40 72" key="9">
    <citation type="submission" date="2019-09" db="EMBL/GenBank/DDBJ databases">
        <authorList>
            <consortium name="GenomeTrakr network: Whole genome sequencing for foodborne pathogen traceback"/>
        </authorList>
    </citation>
    <scope>NUCLEOTIDE SEQUENCE [LARGE SCALE GENOMIC DNA]</scope>
    <source>
        <strain evidence="26 103">CFSAN004300</strain>
        <strain evidence="28 91">CFSAN072474</strain>
        <strain evidence="27 92">CFSAN072502</strain>
        <strain evidence="40 72">FLAG-55987</strain>
        <strain evidence="35 80">PHLUSALM00088</strain>
    </source>
</reference>
<evidence type="ECO:0000313" key="104">
    <source>
        <dbReference type="Proteomes" id="UP000549379"/>
    </source>
</evidence>
<dbReference type="Proteomes" id="UP000844415">
    <property type="component" value="Unassembled WGS sequence"/>
</dbReference>
<dbReference type="EMBL" id="AAAJKI010000056">
    <property type="protein sequence ID" value="EAC6549543.1"/>
    <property type="molecule type" value="Genomic_DNA"/>
</dbReference>
<dbReference type="Proteomes" id="UP000358545">
    <property type="component" value="Unassembled WGS sequence"/>
</dbReference>
<dbReference type="Proteomes" id="UP000540417">
    <property type="component" value="Unassembled WGS sequence"/>
</dbReference>
<dbReference type="EMBL" id="DAAIJL010000001">
    <property type="protein sequence ID" value="HAB8555667.1"/>
    <property type="molecule type" value="Genomic_DNA"/>
</dbReference>
<dbReference type="Proteomes" id="UP000354255">
    <property type="component" value="Unassembled WGS sequence"/>
</dbReference>
<dbReference type="EMBL" id="AAAIKW010000001">
    <property type="protein sequence ID" value="EAC4551285.1"/>
    <property type="molecule type" value="Genomic_DNA"/>
</dbReference>
<evidence type="ECO:0000313" key="108">
    <source>
        <dbReference type="Proteomes" id="UP000843775"/>
    </source>
</evidence>
<evidence type="ECO:0000313" key="6">
    <source>
        <dbReference type="EMBL" id="EAC6549543.1"/>
    </source>
</evidence>
<dbReference type="Proteomes" id="UP000527632">
    <property type="component" value="Unassembled WGS sequence"/>
</dbReference>
<evidence type="ECO:0000313" key="87">
    <source>
        <dbReference type="Proteomes" id="UP000478682"/>
    </source>
</evidence>
<evidence type="ECO:0000313" key="80">
    <source>
        <dbReference type="Proteomes" id="UP000410967"/>
    </source>
</evidence>
<evidence type="ECO:0000313" key="17">
    <source>
        <dbReference type="EMBL" id="EAG1892208.1"/>
    </source>
</evidence>
<evidence type="ECO:0000313" key="67">
    <source>
        <dbReference type="Proteomes" id="UP000344343"/>
    </source>
</evidence>
<organism evidence="29 102">
    <name type="scientific">Listeria monocytogenes</name>
    <dbReference type="NCBI Taxonomy" id="1639"/>
    <lineage>
        <taxon>Bacteria</taxon>
        <taxon>Bacillati</taxon>
        <taxon>Bacillota</taxon>
        <taxon>Bacilli</taxon>
        <taxon>Bacillales</taxon>
        <taxon>Listeriaceae</taxon>
        <taxon>Listeria</taxon>
    </lineage>
</organism>
<evidence type="ECO:0000313" key="46">
    <source>
        <dbReference type="EMBL" id="HAA8053331.1"/>
    </source>
</evidence>
<evidence type="ECO:0000313" key="56">
    <source>
        <dbReference type="EMBL" id="NYA00567.1"/>
    </source>
</evidence>
<dbReference type="Proteomes" id="UP000393182">
    <property type="component" value="Unassembled WGS sequence"/>
</dbReference>
<dbReference type="Proteomes" id="UP000533021">
    <property type="component" value="Unassembled WGS sequence"/>
</dbReference>
<evidence type="ECO:0000313" key="35">
    <source>
        <dbReference type="EMBL" id="EAK9317467.1"/>
    </source>
</evidence>
<evidence type="ECO:0000313" key="94">
    <source>
        <dbReference type="Proteomes" id="UP000527632"/>
    </source>
</evidence>
<evidence type="ECO:0000313" key="74">
    <source>
        <dbReference type="Proteomes" id="UP000368512"/>
    </source>
</evidence>
<accession>A0A0B8R2G4</accession>
<evidence type="ECO:0000313" key="97">
    <source>
        <dbReference type="Proteomes" id="UP000531172"/>
    </source>
</evidence>
<dbReference type="EMBL" id="QDAY01000001">
    <property type="protein sequence ID" value="KAA9453324.1"/>
    <property type="molecule type" value="Genomic_DNA"/>
</dbReference>